<dbReference type="InterPro" id="IPR013325">
    <property type="entry name" value="RNA_pol_sigma_r2"/>
</dbReference>
<dbReference type="Gene3D" id="1.10.1740.10">
    <property type="match status" value="1"/>
</dbReference>
<keyword evidence="3 6" id="KW-0731">Sigma factor</keyword>
<gene>
    <name evidence="9" type="ORF">EV668_1554</name>
</gene>
<dbReference type="InterPro" id="IPR000838">
    <property type="entry name" value="RNA_pol_sigma70_ECF_CS"/>
</dbReference>
<evidence type="ECO:0000313" key="9">
    <source>
        <dbReference type="EMBL" id="TDR94271.1"/>
    </source>
</evidence>
<dbReference type="Proteomes" id="UP000295122">
    <property type="component" value="Unassembled WGS sequence"/>
</dbReference>
<proteinExistence type="inferred from homology"/>
<dbReference type="GO" id="GO:0003677">
    <property type="term" value="F:DNA binding"/>
    <property type="evidence" value="ECO:0007669"/>
    <property type="project" value="UniProtKB-KW"/>
</dbReference>
<evidence type="ECO:0000313" key="10">
    <source>
        <dbReference type="Proteomes" id="UP000295122"/>
    </source>
</evidence>
<evidence type="ECO:0000256" key="3">
    <source>
        <dbReference type="ARBA" id="ARBA00023082"/>
    </source>
</evidence>
<dbReference type="PANTHER" id="PTHR43133:SF62">
    <property type="entry name" value="RNA POLYMERASE SIGMA FACTOR SIGZ"/>
    <property type="match status" value="1"/>
</dbReference>
<evidence type="ECO:0000256" key="5">
    <source>
        <dbReference type="ARBA" id="ARBA00023163"/>
    </source>
</evidence>
<accession>A0A4R7C7K3</accession>
<dbReference type="PANTHER" id="PTHR43133">
    <property type="entry name" value="RNA POLYMERASE ECF-TYPE SIGMA FACTO"/>
    <property type="match status" value="1"/>
</dbReference>
<dbReference type="SUPFAM" id="SSF88659">
    <property type="entry name" value="Sigma3 and sigma4 domains of RNA polymerase sigma factors"/>
    <property type="match status" value="1"/>
</dbReference>
<dbReference type="CDD" id="cd06171">
    <property type="entry name" value="Sigma70_r4"/>
    <property type="match status" value="1"/>
</dbReference>
<evidence type="ECO:0000256" key="6">
    <source>
        <dbReference type="RuleBase" id="RU000716"/>
    </source>
</evidence>
<name>A0A4R7C7K3_9HYPH</name>
<keyword evidence="2 6" id="KW-0805">Transcription regulation</keyword>
<dbReference type="PROSITE" id="PS01063">
    <property type="entry name" value="SIGMA70_ECF"/>
    <property type="match status" value="1"/>
</dbReference>
<dbReference type="Gene3D" id="1.10.10.10">
    <property type="entry name" value="Winged helix-like DNA-binding domain superfamily/Winged helix DNA-binding domain"/>
    <property type="match status" value="1"/>
</dbReference>
<reference evidence="9 10" key="1">
    <citation type="submission" date="2019-03" db="EMBL/GenBank/DDBJ databases">
        <title>Genomic Encyclopedia of Type Strains, Phase IV (KMG-IV): sequencing the most valuable type-strain genomes for metagenomic binning, comparative biology and taxonomic classification.</title>
        <authorList>
            <person name="Goeker M."/>
        </authorList>
    </citation>
    <scope>NUCLEOTIDE SEQUENCE [LARGE SCALE GENOMIC DNA]</scope>
    <source>
        <strain evidence="9 10">DSM 25903</strain>
    </source>
</reference>
<dbReference type="SUPFAM" id="SSF88946">
    <property type="entry name" value="Sigma2 domain of RNA polymerase sigma factors"/>
    <property type="match status" value="1"/>
</dbReference>
<organism evidence="9 10">
    <name type="scientific">Enterovirga rhinocerotis</name>
    <dbReference type="NCBI Taxonomy" id="1339210"/>
    <lineage>
        <taxon>Bacteria</taxon>
        <taxon>Pseudomonadati</taxon>
        <taxon>Pseudomonadota</taxon>
        <taxon>Alphaproteobacteria</taxon>
        <taxon>Hyphomicrobiales</taxon>
        <taxon>Methylobacteriaceae</taxon>
        <taxon>Enterovirga</taxon>
    </lineage>
</organism>
<evidence type="ECO:0000259" key="8">
    <source>
        <dbReference type="Pfam" id="PF08281"/>
    </source>
</evidence>
<keyword evidence="4 6" id="KW-0238">DNA-binding</keyword>
<evidence type="ECO:0000256" key="2">
    <source>
        <dbReference type="ARBA" id="ARBA00023015"/>
    </source>
</evidence>
<dbReference type="InterPro" id="IPR039425">
    <property type="entry name" value="RNA_pol_sigma-70-like"/>
</dbReference>
<dbReference type="InterPro" id="IPR014284">
    <property type="entry name" value="RNA_pol_sigma-70_dom"/>
</dbReference>
<dbReference type="InterPro" id="IPR013324">
    <property type="entry name" value="RNA_pol_sigma_r3/r4-like"/>
</dbReference>
<evidence type="ECO:0000259" key="7">
    <source>
        <dbReference type="Pfam" id="PF04542"/>
    </source>
</evidence>
<keyword evidence="5 6" id="KW-0804">Transcription</keyword>
<sequence length="202" mass="22364">MVAALALTRTEMAGAHGGRVVALFDPNALIDAIARSGDRDAFAKLFDHFAPRLKGLLLRSGAPPELAEEVAQETMLTVWRKASLFDPAKASAATWIASIARNRRIDIARRDTRLRLSQVYEILDEDEPERPDDLLYGAERDALVRSAVSELSVDQLRVVELAFLQGCSHQEVASRLSIPLGTVKSRLRLAMAHLRGRLEDLR</sequence>
<dbReference type="Pfam" id="PF08281">
    <property type="entry name" value="Sigma70_r4_2"/>
    <property type="match status" value="1"/>
</dbReference>
<comment type="similarity">
    <text evidence="1 6">Belongs to the sigma-70 factor family. ECF subfamily.</text>
</comment>
<comment type="caution">
    <text evidence="9">The sequence shown here is derived from an EMBL/GenBank/DDBJ whole genome shotgun (WGS) entry which is preliminary data.</text>
</comment>
<evidence type="ECO:0000256" key="4">
    <source>
        <dbReference type="ARBA" id="ARBA00023125"/>
    </source>
</evidence>
<dbReference type="GO" id="GO:0006352">
    <property type="term" value="P:DNA-templated transcription initiation"/>
    <property type="evidence" value="ECO:0007669"/>
    <property type="project" value="InterPro"/>
</dbReference>
<dbReference type="AlphaFoldDB" id="A0A4R7C7K3"/>
<dbReference type="GO" id="GO:0016987">
    <property type="term" value="F:sigma factor activity"/>
    <property type="evidence" value="ECO:0007669"/>
    <property type="project" value="UniProtKB-KW"/>
</dbReference>
<evidence type="ECO:0000256" key="1">
    <source>
        <dbReference type="ARBA" id="ARBA00010641"/>
    </source>
</evidence>
<dbReference type="InterPro" id="IPR013249">
    <property type="entry name" value="RNA_pol_sigma70_r4_t2"/>
</dbReference>
<dbReference type="Pfam" id="PF04542">
    <property type="entry name" value="Sigma70_r2"/>
    <property type="match status" value="1"/>
</dbReference>
<dbReference type="NCBIfam" id="TIGR02937">
    <property type="entry name" value="sigma70-ECF"/>
    <property type="match status" value="1"/>
</dbReference>
<feature type="domain" description="RNA polymerase sigma factor 70 region 4 type 2" evidence="8">
    <location>
        <begin position="144"/>
        <end position="194"/>
    </location>
</feature>
<dbReference type="InterPro" id="IPR007627">
    <property type="entry name" value="RNA_pol_sigma70_r2"/>
</dbReference>
<feature type="domain" description="RNA polymerase sigma-70 region 2" evidence="7">
    <location>
        <begin position="45"/>
        <end position="113"/>
    </location>
</feature>
<protein>
    <recommendedName>
        <fullName evidence="6">RNA polymerase sigma factor</fullName>
    </recommendedName>
</protein>
<dbReference type="InterPro" id="IPR036388">
    <property type="entry name" value="WH-like_DNA-bd_sf"/>
</dbReference>
<keyword evidence="10" id="KW-1185">Reference proteome</keyword>
<dbReference type="EMBL" id="SNZR01000011">
    <property type="protein sequence ID" value="TDR94271.1"/>
    <property type="molecule type" value="Genomic_DNA"/>
</dbReference>